<dbReference type="WBParaSite" id="BXY_0806700.1">
    <property type="protein sequence ID" value="BXY_0806700.1"/>
    <property type="gene ID" value="BXY_0806700"/>
</dbReference>
<keyword evidence="2" id="KW-0732">Signal</keyword>
<feature type="region of interest" description="Disordered" evidence="1">
    <location>
        <begin position="472"/>
        <end position="540"/>
    </location>
</feature>
<dbReference type="AlphaFoldDB" id="A0A1I7S4Y3"/>
<feature type="compositionally biased region" description="Basic and acidic residues" evidence="1">
    <location>
        <begin position="472"/>
        <end position="485"/>
    </location>
</feature>
<feature type="chain" id="PRO_5009305465" evidence="2">
    <location>
        <begin position="20"/>
        <end position="1001"/>
    </location>
</feature>
<evidence type="ECO:0000256" key="2">
    <source>
        <dbReference type="SAM" id="SignalP"/>
    </source>
</evidence>
<proteinExistence type="predicted"/>
<feature type="compositionally biased region" description="Polar residues" evidence="1">
    <location>
        <begin position="294"/>
        <end position="306"/>
    </location>
</feature>
<accession>A0A1I7S4Y3</accession>
<sequence>MIIRSRWILIFQLISIIRGETVVDSDDHAEEGAYRITEEGTTGEVQRGQNILFLKSLRHLKVRAHGTSTFSDERLSVDFLKHPLPPTDGHELHESYRRPLDRLTDNQLRTLIGRYHQGKVDTETLSREEMIKTLEGVIDRHNQRLLKPKLLTNVNVLIPSELTINKDPVVSERQQSRTTLGPMRTTGVPVLVDSEDDELAADNLERIRTVATKQQETSTPLPALAPAEDYIDPKVAANLDDAQDISIIGSEEKTRTTMVTEEYTEAPTTAATTTESATTEITTAESTTQENTTPESVATTEKTSSTPKPAFTMLIRRHKTVPEEKKIELDHVGNFAVHDNINMRSKNNRLHSQFIEDLGEKLKQMKSKYESMKSEFMRRLRRINERHMSTIEKPDREELPPVRSVAAAAPTIIATGSKILDENHSDTEHGRTLLSDARNAQYDQYAQPPREIEEELHRGYNPLKVVPFEREQSDENKHDHGGEEHGTEDEKEVHRKNIKEFFESESNSSSNEKKPEGQIQVSPAAETTEGPYKGSTHSGAKTTLFKIEEEIKSVVDEIDQAKQPRKPKHYVNTGSSNRAQMESTTLMNEVNFPTHINMNKPGIKIDHEFHGVKVPAKPSETGALRDSDGPADGYNRPFKYPQQGIRGYRGQNEKVKRIFSTAYSSVNSGNTGLFKKKHESIAKHTKPARGGLIDSDNSEPEHLPRAQDVPSIPRAPEEPAPSVMEALKTFESELTSQDIWVEANKKSSVETNGEVSAIELVQQLQKEHVEQHKINDVLRPSEVKKSLHNFTNTTIISADDRLKQCNKVACNFESEDLCNWESSVDTVNPGSHNYRYLLRRRAHRQADYVMRGWQNWRGRYRNSVTGIARGDNFNERNQHFAASYVKPFQRSTLSARINATKVETIEFQAWEAARNIQLRVCCDTTENCVFETEIGVKRGSRRWKLHYASCPVGTQKVLFECINHGIFQGACGVDNIRLLDSACPSVQSARTIIDSDGLARH</sequence>
<protein>
    <submittedName>
        <fullName evidence="4">Mucin-5AC</fullName>
    </submittedName>
</protein>
<feature type="region of interest" description="Disordered" evidence="1">
    <location>
        <begin position="678"/>
        <end position="718"/>
    </location>
</feature>
<evidence type="ECO:0000256" key="1">
    <source>
        <dbReference type="SAM" id="MobiDB-lite"/>
    </source>
</evidence>
<reference evidence="4" key="1">
    <citation type="submission" date="2016-11" db="UniProtKB">
        <authorList>
            <consortium name="WormBaseParasite"/>
        </authorList>
    </citation>
    <scope>IDENTIFICATION</scope>
</reference>
<feature type="compositionally biased region" description="Basic and acidic residues" evidence="1">
    <location>
        <begin position="491"/>
        <end position="502"/>
    </location>
</feature>
<evidence type="ECO:0000313" key="4">
    <source>
        <dbReference type="WBParaSite" id="BXY_0806700.1"/>
    </source>
</evidence>
<feature type="compositionally biased region" description="Basic residues" evidence="1">
    <location>
        <begin position="678"/>
        <end position="687"/>
    </location>
</feature>
<name>A0A1I7S4Y3_BURXY</name>
<feature type="compositionally biased region" description="Low complexity" evidence="1">
    <location>
        <begin position="265"/>
        <end position="293"/>
    </location>
</feature>
<evidence type="ECO:0000313" key="3">
    <source>
        <dbReference type="Proteomes" id="UP000095284"/>
    </source>
</evidence>
<feature type="signal peptide" evidence="2">
    <location>
        <begin position="1"/>
        <end position="19"/>
    </location>
</feature>
<dbReference type="eggNOG" id="ENOG502SRA9">
    <property type="taxonomic scope" value="Eukaryota"/>
</dbReference>
<dbReference type="Proteomes" id="UP000095284">
    <property type="component" value="Unplaced"/>
</dbReference>
<feature type="region of interest" description="Disordered" evidence="1">
    <location>
        <begin position="616"/>
        <end position="644"/>
    </location>
</feature>
<organism evidence="3 4">
    <name type="scientific">Bursaphelenchus xylophilus</name>
    <name type="common">Pinewood nematode worm</name>
    <name type="synonym">Aphelenchoides xylophilus</name>
    <dbReference type="NCBI Taxonomy" id="6326"/>
    <lineage>
        <taxon>Eukaryota</taxon>
        <taxon>Metazoa</taxon>
        <taxon>Ecdysozoa</taxon>
        <taxon>Nematoda</taxon>
        <taxon>Chromadorea</taxon>
        <taxon>Rhabditida</taxon>
        <taxon>Tylenchina</taxon>
        <taxon>Tylenchomorpha</taxon>
        <taxon>Aphelenchoidea</taxon>
        <taxon>Aphelenchoididae</taxon>
        <taxon>Bursaphelenchus</taxon>
    </lineage>
</organism>
<feature type="region of interest" description="Disordered" evidence="1">
    <location>
        <begin position="265"/>
        <end position="306"/>
    </location>
</feature>